<dbReference type="EMBL" id="KZ679126">
    <property type="protein sequence ID" value="PTB81763.1"/>
    <property type="molecule type" value="Genomic_DNA"/>
</dbReference>
<keyword evidence="2" id="KW-0808">Transferase</keyword>
<sequence>MHQTGQSSKVDTWKPEVIPWVEQWLEYAASPDSASAAMAYFFWDDEGIDMFMNAYEKDFMGDFKSVFMPVERTDIFRILACRYLGGIYADIDTQPLRPPATWIGPADLAPWTDDLTNKTHSHDAATVNLIWGIEADTDPASDAYWRMGYTYPVQLTQWALASSPGHPALGLFMENLRAEVRLEKKEAAGGGNSRADPLTRTGPAAVTRATMQWLEREVQDFRWDSLTGLHDGGRSKLVQDVLILPITGFSPGRGSYGNMGSKPITHPDARLVHHALGSWKKFDWTVEYGKFCRTAFGLCRDWTKVVS</sequence>
<dbReference type="SUPFAM" id="SSF53448">
    <property type="entry name" value="Nucleotide-diphospho-sugar transferases"/>
    <property type="match status" value="1"/>
</dbReference>
<dbReference type="Proteomes" id="UP000240760">
    <property type="component" value="Unassembled WGS sequence"/>
</dbReference>
<name>A0A2T4CJP5_TRILO</name>
<dbReference type="Gene3D" id="3.90.550.20">
    <property type="match status" value="1"/>
</dbReference>
<protein>
    <submittedName>
        <fullName evidence="2">Glycosyltransferase family 32 protein</fullName>
    </submittedName>
</protein>
<dbReference type="OrthoDB" id="1577640at2759"/>
<dbReference type="GO" id="GO:0000136">
    <property type="term" value="C:mannan polymerase complex"/>
    <property type="evidence" value="ECO:0007669"/>
    <property type="project" value="TreeGrafter"/>
</dbReference>
<evidence type="ECO:0000256" key="1">
    <source>
        <dbReference type="ARBA" id="ARBA00009003"/>
    </source>
</evidence>
<reference evidence="2 3" key="1">
    <citation type="submission" date="2016-07" db="EMBL/GenBank/DDBJ databases">
        <title>Multiple horizontal gene transfer events from other fungi enriched the ability of initially mycotrophic Trichoderma (Ascomycota) to feed on dead plant biomass.</title>
        <authorList>
            <consortium name="DOE Joint Genome Institute"/>
            <person name="Aerts A."/>
            <person name="Atanasova L."/>
            <person name="Chenthamara K."/>
            <person name="Zhang J."/>
            <person name="Grujic M."/>
            <person name="Henrissat B."/>
            <person name="Kuo A."/>
            <person name="Salamov A."/>
            <person name="Lipzen A."/>
            <person name="Labutti K."/>
            <person name="Barry K."/>
            <person name="Miao Y."/>
            <person name="Rahimi M.J."/>
            <person name="Shen Q."/>
            <person name="Grigoriev I.V."/>
            <person name="Kubicek C.P."/>
            <person name="Druzhinina I.S."/>
        </authorList>
    </citation>
    <scope>NUCLEOTIDE SEQUENCE [LARGE SCALE GENOMIC DNA]</scope>
    <source>
        <strain evidence="2 3">ATCC 18648</strain>
    </source>
</reference>
<dbReference type="GO" id="GO:0000009">
    <property type="term" value="F:alpha-1,6-mannosyltransferase activity"/>
    <property type="evidence" value="ECO:0007669"/>
    <property type="project" value="InterPro"/>
</dbReference>
<evidence type="ECO:0000313" key="3">
    <source>
        <dbReference type="Proteomes" id="UP000240760"/>
    </source>
</evidence>
<accession>A0A2T4CJP5</accession>
<dbReference type="AlphaFoldDB" id="A0A2T4CJP5"/>
<proteinExistence type="inferred from homology"/>
<gene>
    <name evidence="2" type="ORF">M440DRAFT_1323357</name>
</gene>
<organism evidence="2 3">
    <name type="scientific">Trichoderma longibrachiatum ATCC 18648</name>
    <dbReference type="NCBI Taxonomy" id="983965"/>
    <lineage>
        <taxon>Eukaryota</taxon>
        <taxon>Fungi</taxon>
        <taxon>Dikarya</taxon>
        <taxon>Ascomycota</taxon>
        <taxon>Pezizomycotina</taxon>
        <taxon>Sordariomycetes</taxon>
        <taxon>Hypocreomycetidae</taxon>
        <taxon>Hypocreales</taxon>
        <taxon>Hypocreaceae</taxon>
        <taxon>Trichoderma</taxon>
    </lineage>
</organism>
<dbReference type="PANTHER" id="PTHR31834">
    <property type="entry name" value="INITIATION-SPECIFIC ALPHA-1,6-MANNOSYLTRANSFERASE"/>
    <property type="match status" value="1"/>
</dbReference>
<dbReference type="GO" id="GO:0006487">
    <property type="term" value="P:protein N-linked glycosylation"/>
    <property type="evidence" value="ECO:0007669"/>
    <property type="project" value="TreeGrafter"/>
</dbReference>
<dbReference type="InterPro" id="IPR039367">
    <property type="entry name" value="Och1-like"/>
</dbReference>
<evidence type="ECO:0000313" key="2">
    <source>
        <dbReference type="EMBL" id="PTB81763.1"/>
    </source>
</evidence>
<dbReference type="Pfam" id="PF04488">
    <property type="entry name" value="Gly_transf_sug"/>
    <property type="match status" value="1"/>
</dbReference>
<dbReference type="STRING" id="983965.A0A2T4CJP5"/>
<comment type="similarity">
    <text evidence="1">Belongs to the glycosyltransferase 32 family.</text>
</comment>
<dbReference type="InterPro" id="IPR007577">
    <property type="entry name" value="GlycoTrfase_DXD_sugar-bd_CS"/>
</dbReference>
<dbReference type="InterPro" id="IPR029044">
    <property type="entry name" value="Nucleotide-diphossugar_trans"/>
</dbReference>
<keyword evidence="3" id="KW-1185">Reference proteome</keyword>
<dbReference type="PANTHER" id="PTHR31834:SF10">
    <property type="entry name" value="TRANSFERASE, PUTATIVE (AFU_ORTHOLOGUE AFUA_8G02040)-RELATED"/>
    <property type="match status" value="1"/>
</dbReference>